<dbReference type="EMBL" id="DSPX01000172">
    <property type="protein sequence ID" value="HGG02283.1"/>
    <property type="molecule type" value="Genomic_DNA"/>
</dbReference>
<comment type="caution">
    <text evidence="1">The sequence shown here is derived from an EMBL/GenBank/DDBJ whole genome shotgun (WGS) entry which is preliminary data.</text>
</comment>
<dbReference type="InterPro" id="IPR035069">
    <property type="entry name" value="TTHA1013/TTHA0281-like"/>
</dbReference>
<gene>
    <name evidence="1" type="ORF">ENR15_16985</name>
</gene>
<dbReference type="SUPFAM" id="SSF143100">
    <property type="entry name" value="TTHA1013/TTHA0281-like"/>
    <property type="match status" value="1"/>
</dbReference>
<name>A0A7C3ZLI7_9CYAN</name>
<accession>A0A7C3ZLI7</accession>
<proteinExistence type="predicted"/>
<evidence type="ECO:0000313" key="1">
    <source>
        <dbReference type="EMBL" id="HGG02283.1"/>
    </source>
</evidence>
<protein>
    <submittedName>
        <fullName evidence="1">Type II toxin-antitoxin system HicB family antitoxin</fullName>
    </submittedName>
</protein>
<organism evidence="1">
    <name type="scientific">Planktothricoides sp. SpSt-374</name>
    <dbReference type="NCBI Taxonomy" id="2282167"/>
    <lineage>
        <taxon>Bacteria</taxon>
        <taxon>Bacillati</taxon>
        <taxon>Cyanobacteriota</taxon>
        <taxon>Cyanophyceae</taxon>
        <taxon>Oscillatoriophycideae</taxon>
        <taxon>Oscillatoriales</taxon>
        <taxon>Oscillatoriaceae</taxon>
        <taxon>Planktothricoides</taxon>
    </lineage>
</organism>
<reference evidence="1" key="1">
    <citation type="journal article" date="2020" name="mSystems">
        <title>Genome- and Community-Level Interaction Insights into Carbon Utilization and Element Cycling Functions of Hydrothermarchaeota in Hydrothermal Sediment.</title>
        <authorList>
            <person name="Zhou Z."/>
            <person name="Liu Y."/>
            <person name="Xu W."/>
            <person name="Pan J."/>
            <person name="Luo Z.H."/>
            <person name="Li M."/>
        </authorList>
    </citation>
    <scope>NUCLEOTIDE SEQUENCE [LARGE SCALE GENOMIC DNA]</scope>
    <source>
        <strain evidence="1">SpSt-374</strain>
    </source>
</reference>
<sequence length="75" mass="8638">MLTYKGYKAEIEVDAENQLLFGRVLGITDVITFQGKTEEEARLAFYDSVDDYLDFCDELGEQPAKPFSNSRQMYI</sequence>
<dbReference type="AlphaFoldDB" id="A0A7C3ZLI7"/>